<dbReference type="EMBL" id="JBGMEK010000175">
    <property type="protein sequence ID" value="MFA0813940.1"/>
    <property type="molecule type" value="Genomic_DNA"/>
</dbReference>
<feature type="domain" description="Transcriptional regulator SutA RNAP-binding" evidence="1">
    <location>
        <begin position="17"/>
        <end position="44"/>
    </location>
</feature>
<proteinExistence type="predicted"/>
<name>A0ABV4P8E6_9GAMM</name>
<evidence type="ECO:0000259" key="1">
    <source>
        <dbReference type="Pfam" id="PF20661"/>
    </source>
</evidence>
<dbReference type="Proteomes" id="UP001569428">
    <property type="component" value="Unassembled WGS sequence"/>
</dbReference>
<evidence type="ECO:0000313" key="3">
    <source>
        <dbReference type="Proteomes" id="UP001569428"/>
    </source>
</evidence>
<accession>A0ABV4P8E6</accession>
<gene>
    <name evidence="2" type="ORF">ACCI49_24030</name>
</gene>
<evidence type="ECO:0000313" key="2">
    <source>
        <dbReference type="EMBL" id="MFA0813940.1"/>
    </source>
</evidence>
<dbReference type="Pfam" id="PF20661">
    <property type="entry name" value="SutA-RBD"/>
    <property type="match status" value="1"/>
</dbReference>
<protein>
    <recommendedName>
        <fullName evidence="1">Transcriptional regulator SutA RNAP-binding domain-containing protein</fullName>
    </recommendedName>
</protein>
<comment type="caution">
    <text evidence="2">The sequence shown here is derived from an EMBL/GenBank/DDBJ whole genome shotgun (WGS) entry which is preliminary data.</text>
</comment>
<reference evidence="2 3" key="1">
    <citation type="submission" date="2024-08" db="EMBL/GenBank/DDBJ databases">
        <authorList>
            <person name="Ishaq N."/>
        </authorList>
    </citation>
    <scope>NUCLEOTIDE SEQUENCE [LARGE SCALE GENOMIC DNA]</scope>
    <source>
        <strain evidence="2 3">DSM 18651</strain>
    </source>
</reference>
<dbReference type="RefSeq" id="WP_371841780.1">
    <property type="nucleotide sequence ID" value="NZ_JBGMEK010000175.1"/>
</dbReference>
<keyword evidence="3" id="KW-1185">Reference proteome</keyword>
<sequence>MIYGPINHGVVRNTSADRAAIASKTKEFLARGGVIKQIPTGLSGYNLKMKKGNNGQPRYQDERLISRFRFENLQAV</sequence>
<dbReference type="InterPro" id="IPR049191">
    <property type="entry name" value="SutA_RBD"/>
</dbReference>
<organism evidence="2 3">
    <name type="scientific">Microbulbifer epialgicus</name>
    <dbReference type="NCBI Taxonomy" id="393907"/>
    <lineage>
        <taxon>Bacteria</taxon>
        <taxon>Pseudomonadati</taxon>
        <taxon>Pseudomonadota</taxon>
        <taxon>Gammaproteobacteria</taxon>
        <taxon>Cellvibrionales</taxon>
        <taxon>Microbulbiferaceae</taxon>
        <taxon>Microbulbifer</taxon>
    </lineage>
</organism>